<name>A0ABR7ZC18_ANACY</name>
<dbReference type="RefSeq" id="WP_126987080.1">
    <property type="nucleotide sequence ID" value="NZ_JACJQC010000001.1"/>
</dbReference>
<dbReference type="EMBL" id="JACJQC010000001">
    <property type="protein sequence ID" value="MBD2170090.1"/>
    <property type="molecule type" value="Genomic_DNA"/>
</dbReference>
<sequence length="77" mass="9458">MTHPTQIPCHHHKRSPFITHTFIYQGYVRWERSLFSKMFNDKVVRQQINSNTNRQTLYRPHQRIVSWLTPQIAFKYD</sequence>
<protein>
    <submittedName>
        <fullName evidence="1">Uncharacterized protein</fullName>
    </submittedName>
</protein>
<gene>
    <name evidence="1" type="ORF">H6F81_02325</name>
</gene>
<proteinExistence type="predicted"/>
<dbReference type="Proteomes" id="UP000638897">
    <property type="component" value="Unassembled WGS sequence"/>
</dbReference>
<reference evidence="1 2" key="1">
    <citation type="journal article" date="2020" name="ISME J.">
        <title>Comparative genomics reveals insights into cyanobacterial evolution and habitat adaptation.</title>
        <authorList>
            <person name="Chen M.Y."/>
            <person name="Teng W.K."/>
            <person name="Zhao L."/>
            <person name="Hu C.X."/>
            <person name="Zhou Y.K."/>
            <person name="Han B.P."/>
            <person name="Song L.R."/>
            <person name="Shu W.S."/>
        </authorList>
    </citation>
    <scope>NUCLEOTIDE SEQUENCE [LARGE SCALE GENOMIC DNA]</scope>
    <source>
        <strain evidence="1 2">FACHB-318</strain>
    </source>
</reference>
<evidence type="ECO:0000313" key="2">
    <source>
        <dbReference type="Proteomes" id="UP000638897"/>
    </source>
</evidence>
<accession>A0ABR7ZC18</accession>
<comment type="caution">
    <text evidence="1">The sequence shown here is derived from an EMBL/GenBank/DDBJ whole genome shotgun (WGS) entry which is preliminary data.</text>
</comment>
<organism evidence="1 2">
    <name type="scientific">Anabaena cylindrica FACHB-318</name>
    <dbReference type="NCBI Taxonomy" id="2692880"/>
    <lineage>
        <taxon>Bacteria</taxon>
        <taxon>Bacillati</taxon>
        <taxon>Cyanobacteriota</taxon>
        <taxon>Cyanophyceae</taxon>
        <taxon>Nostocales</taxon>
        <taxon>Nostocaceae</taxon>
        <taxon>Anabaena</taxon>
    </lineage>
</organism>
<evidence type="ECO:0000313" key="1">
    <source>
        <dbReference type="EMBL" id="MBD2170090.1"/>
    </source>
</evidence>
<keyword evidence="2" id="KW-1185">Reference proteome</keyword>